<keyword evidence="1" id="KW-0812">Transmembrane</keyword>
<dbReference type="RefSeq" id="WP_344520284.1">
    <property type="nucleotide sequence ID" value="NZ_BAAATX010000035.1"/>
</dbReference>
<gene>
    <name evidence="2" type="ORF">Adu01nite_78000</name>
</gene>
<name>A0ABQ3Z9G1_9ACTN</name>
<dbReference type="EMBL" id="BOML01000062">
    <property type="protein sequence ID" value="GIE06450.1"/>
    <property type="molecule type" value="Genomic_DNA"/>
</dbReference>
<feature type="transmembrane region" description="Helical" evidence="1">
    <location>
        <begin position="93"/>
        <end position="112"/>
    </location>
</feature>
<sequence length="121" mass="12375">MHVVGGNGKLIRVTAVARVLPRHWDGRRLLRFLTGLAMLALAFTTPAPAAPATPIPVTSVAQSAETPASVPPGESATAVSEVRVVAAPRPAEILAITGLGLLVVLIGAAPRIRGERAPPAI</sequence>
<proteinExistence type="predicted"/>
<protein>
    <recommendedName>
        <fullName evidence="4">PEP-CTERM sorting domain-containing protein</fullName>
    </recommendedName>
</protein>
<organism evidence="2 3">
    <name type="scientific">Paractinoplanes durhamensis</name>
    <dbReference type="NCBI Taxonomy" id="113563"/>
    <lineage>
        <taxon>Bacteria</taxon>
        <taxon>Bacillati</taxon>
        <taxon>Actinomycetota</taxon>
        <taxon>Actinomycetes</taxon>
        <taxon>Micromonosporales</taxon>
        <taxon>Micromonosporaceae</taxon>
        <taxon>Paractinoplanes</taxon>
    </lineage>
</organism>
<keyword evidence="1" id="KW-0472">Membrane</keyword>
<keyword evidence="3" id="KW-1185">Reference proteome</keyword>
<accession>A0ABQ3Z9G1</accession>
<evidence type="ECO:0000313" key="2">
    <source>
        <dbReference type="EMBL" id="GIE06450.1"/>
    </source>
</evidence>
<evidence type="ECO:0000313" key="3">
    <source>
        <dbReference type="Proteomes" id="UP000637628"/>
    </source>
</evidence>
<comment type="caution">
    <text evidence="2">The sequence shown here is derived from an EMBL/GenBank/DDBJ whole genome shotgun (WGS) entry which is preliminary data.</text>
</comment>
<keyword evidence="1" id="KW-1133">Transmembrane helix</keyword>
<feature type="transmembrane region" description="Helical" evidence="1">
    <location>
        <begin position="29"/>
        <end position="49"/>
    </location>
</feature>
<reference evidence="2 3" key="1">
    <citation type="submission" date="2021-01" db="EMBL/GenBank/DDBJ databases">
        <title>Whole genome shotgun sequence of Actinoplanes durhamensis NBRC 14914.</title>
        <authorList>
            <person name="Komaki H."/>
            <person name="Tamura T."/>
        </authorList>
    </citation>
    <scope>NUCLEOTIDE SEQUENCE [LARGE SCALE GENOMIC DNA]</scope>
    <source>
        <strain evidence="2 3">NBRC 14914</strain>
    </source>
</reference>
<evidence type="ECO:0000256" key="1">
    <source>
        <dbReference type="SAM" id="Phobius"/>
    </source>
</evidence>
<evidence type="ECO:0008006" key="4">
    <source>
        <dbReference type="Google" id="ProtNLM"/>
    </source>
</evidence>
<dbReference type="Proteomes" id="UP000637628">
    <property type="component" value="Unassembled WGS sequence"/>
</dbReference>